<protein>
    <recommendedName>
        <fullName evidence="4">HNH endonuclease</fullName>
    </recommendedName>
</protein>
<reference evidence="2 3" key="1">
    <citation type="submission" date="2024-04" db="EMBL/GenBank/DDBJ databases">
        <title>Genomic Markers of Mycobacteria.</title>
        <authorList>
            <person name="Soliman M.S."/>
            <person name="Elkholy A."/>
            <person name="Soliman N.S."/>
            <person name="Abbas A."/>
            <person name="Khayrat S."/>
            <person name="Shawky S."/>
        </authorList>
    </citation>
    <scope>NUCLEOTIDE SEQUENCE [LARGE SCALE GENOMIC DNA]</scope>
    <source>
        <strain evidence="2 3">Egy-CU-AM5</strain>
    </source>
</reference>
<evidence type="ECO:0008006" key="4">
    <source>
        <dbReference type="Google" id="ProtNLM"/>
    </source>
</evidence>
<feature type="region of interest" description="Disordered" evidence="1">
    <location>
        <begin position="39"/>
        <end position="101"/>
    </location>
</feature>
<dbReference type="RefSeq" id="WP_368573478.1">
    <property type="nucleotide sequence ID" value="NZ_JBDLOU010000040.1"/>
</dbReference>
<feature type="compositionally biased region" description="Basic and acidic residues" evidence="1">
    <location>
        <begin position="43"/>
        <end position="88"/>
    </location>
</feature>
<evidence type="ECO:0000256" key="1">
    <source>
        <dbReference type="SAM" id="MobiDB-lite"/>
    </source>
</evidence>
<proteinExistence type="predicted"/>
<keyword evidence="3" id="KW-1185">Reference proteome</keyword>
<dbReference type="EMBL" id="JBDLOU010000040">
    <property type="protein sequence ID" value="MEX3740254.1"/>
    <property type="molecule type" value="Genomic_DNA"/>
</dbReference>
<comment type="caution">
    <text evidence="2">The sequence shown here is derived from an EMBL/GenBank/DDBJ whole genome shotgun (WGS) entry which is preliminary data.</text>
</comment>
<evidence type="ECO:0000313" key="2">
    <source>
        <dbReference type="EMBL" id="MEX3740254.1"/>
    </source>
</evidence>
<name>A0ABV3VFS3_9MYCO</name>
<gene>
    <name evidence="2" type="ORF">ABFW12_18700</name>
</gene>
<dbReference type="Proteomes" id="UP001558474">
    <property type="component" value="Unassembled WGS sequence"/>
</dbReference>
<evidence type="ECO:0000313" key="3">
    <source>
        <dbReference type="Proteomes" id="UP001558474"/>
    </source>
</evidence>
<organism evidence="2 3">
    <name type="scientific">Mycolicibacterium porcinum</name>
    <dbReference type="NCBI Taxonomy" id="39693"/>
    <lineage>
        <taxon>Bacteria</taxon>
        <taxon>Bacillati</taxon>
        <taxon>Actinomycetota</taxon>
        <taxon>Actinomycetes</taxon>
        <taxon>Mycobacteriales</taxon>
        <taxon>Mycobacteriaceae</taxon>
        <taxon>Mycolicibacterium</taxon>
    </lineage>
</organism>
<accession>A0ABV3VFS3</accession>
<sequence length="101" mass="11116">MALHEWVHVGGNWLPPAPYKPIGLMATVIAWHGELDDPPAAAERAREAAERAAEREAQAKLRADNAAKDAAKASPEHRAAVREAFAEHQRRRRQNRGPAAE</sequence>